<dbReference type="Proteomes" id="UP000260005">
    <property type="component" value="Segment"/>
</dbReference>
<keyword evidence="2" id="KW-1185">Reference proteome</keyword>
<name>A0A249XXH4_9CAUD</name>
<sequence length="68" mass="8120">MKAKFTEDGKVLYQNLYDLTEEAESKGYKTEDEVISYLHDCFVVDENRKTNDFSEWLDSIDEWTNRSE</sequence>
<accession>A0A249XXH4</accession>
<dbReference type="EMBL" id="MF001358">
    <property type="protein sequence ID" value="ASZ76680.1"/>
    <property type="molecule type" value="Genomic_DNA"/>
</dbReference>
<evidence type="ECO:0000313" key="2">
    <source>
        <dbReference type="Proteomes" id="UP000260005"/>
    </source>
</evidence>
<organism evidence="1 2">
    <name type="scientific">Enterococcus phage EF1</name>
    <dbReference type="NCBI Taxonomy" id="2025813"/>
    <lineage>
        <taxon>Viruses</taxon>
        <taxon>Duplodnaviria</taxon>
        <taxon>Heunggongvirae</taxon>
        <taxon>Uroviricota</taxon>
        <taxon>Caudoviricetes</taxon>
    </lineage>
</organism>
<proteinExistence type="predicted"/>
<reference evidence="1 2" key="1">
    <citation type="submission" date="2017-04" db="EMBL/GenBank/DDBJ databases">
        <title>Complete Genome Sequence of Lytic Bacteriophage EF1 Infecting Enterococcus faecalis Isolates.</title>
        <authorList>
            <person name="Kim D."/>
            <person name="Kim Y.J."/>
            <person name="Han B.K."/>
            <person name="Kim H."/>
        </authorList>
    </citation>
    <scope>NUCLEOTIDE SEQUENCE [LARGE SCALE GENOMIC DNA]</scope>
</reference>
<protein>
    <submittedName>
        <fullName evidence="1">Uncharacterized protein</fullName>
    </submittedName>
</protein>
<evidence type="ECO:0000313" key="1">
    <source>
        <dbReference type="EMBL" id="ASZ76680.1"/>
    </source>
</evidence>